<feature type="chain" id="PRO_5040952832" description="Glucose-methanol-choline oxidoreductase N-terminal domain-containing protein" evidence="5">
    <location>
        <begin position="23"/>
        <end position="604"/>
    </location>
</feature>
<protein>
    <recommendedName>
        <fullName evidence="6 7">Glucose-methanol-choline oxidoreductase N-terminal domain-containing protein</fullName>
    </recommendedName>
</protein>
<evidence type="ECO:0000313" key="9">
    <source>
        <dbReference type="Proteomes" id="UP001140560"/>
    </source>
</evidence>
<dbReference type="InterPro" id="IPR012132">
    <property type="entry name" value="GMC_OxRdtase"/>
</dbReference>
<dbReference type="InterPro" id="IPR007867">
    <property type="entry name" value="GMC_OxRtase_C"/>
</dbReference>
<keyword evidence="9" id="KW-1185">Reference proteome</keyword>
<gene>
    <name evidence="8" type="ORF">N0V83_006382</name>
</gene>
<name>A0A9W9CL22_9PLEO</name>
<dbReference type="Proteomes" id="UP001140560">
    <property type="component" value="Unassembled WGS sequence"/>
</dbReference>
<dbReference type="PROSITE" id="PS00624">
    <property type="entry name" value="GMC_OXRED_2"/>
    <property type="match status" value="1"/>
</dbReference>
<feature type="binding site" evidence="3">
    <location>
        <position position="113"/>
    </location>
    <ligand>
        <name>FAD</name>
        <dbReference type="ChEBI" id="CHEBI:57692"/>
    </ligand>
</feature>
<feature type="active site" description="Proton acceptor" evidence="2">
    <location>
        <position position="583"/>
    </location>
</feature>
<accession>A0A9W9CL22</accession>
<comment type="similarity">
    <text evidence="1 4">Belongs to the GMC oxidoreductase family.</text>
</comment>
<dbReference type="InterPro" id="IPR036188">
    <property type="entry name" value="FAD/NAD-bd_sf"/>
</dbReference>
<dbReference type="OrthoDB" id="269227at2759"/>
<organism evidence="8 9">
    <name type="scientific">Neocucurbitaria cava</name>
    <dbReference type="NCBI Taxonomy" id="798079"/>
    <lineage>
        <taxon>Eukaryota</taxon>
        <taxon>Fungi</taxon>
        <taxon>Dikarya</taxon>
        <taxon>Ascomycota</taxon>
        <taxon>Pezizomycotina</taxon>
        <taxon>Dothideomycetes</taxon>
        <taxon>Pleosporomycetidae</taxon>
        <taxon>Pleosporales</taxon>
        <taxon>Pleosporineae</taxon>
        <taxon>Cucurbitariaceae</taxon>
        <taxon>Neocucurbitaria</taxon>
    </lineage>
</organism>
<comment type="caution">
    <text evidence="8">The sequence shown here is derived from an EMBL/GenBank/DDBJ whole genome shotgun (WGS) entry which is preliminary data.</text>
</comment>
<dbReference type="EMBL" id="JAPEUY010000011">
    <property type="protein sequence ID" value="KAJ4368027.1"/>
    <property type="molecule type" value="Genomic_DNA"/>
</dbReference>
<sequence length="604" mass="65140">MRGLTFSFILTTGLGLLHGASGHGGCHVEDSTFDFVIVGGGTAGLALATQLSRALPKECVLVIEAGPDGRDEPKIYVPGLRGSTLGGVYDWVLPTVPQAAANGRSIVHNRGKVLGGSSALNLLVWNRATVKEYNAWEELGNPGWGWKNMYPAMLKAENFQREHGIAQYGRDGVGYGGPIQTALIEDPPPHVQAGIPTLENLGLSNNLESLNGTSIGAEYQPAMHRISNHTRSYSVDYLPRAGDNLVVLFNSTVHKVNLDKKGSKATGVTLIGGKEIKASKEVILSGGSLLSPKILELSGIGQKSVLSDAGVQQLVNLPGVGENLQDHLRIQTTYELKPSILGLDILRYNSTLAAIQLDLWKRGLTSLYQYAGSSYGFLKWKQAIDNDDKLIKLAQQSANKSNPIDQKKLALLTDENSGAPDLEVVFGDGYIGTKGYPANGTTGYGKSYATLLAGVQHPFARGYVHINGSDPASKPLIDPKYLSTAYDLEALIQAVKYLRKMATTEPFKSVWVSEFDPGMDTDTDAEWETYVRNNVFTFFHPLGTCAMLPKKDGGVVDPKLRVYGVENLRVVDASVIPMIVSAHIQTAIYGIAERAADIIASKYD</sequence>
<dbReference type="GO" id="GO:0016614">
    <property type="term" value="F:oxidoreductase activity, acting on CH-OH group of donors"/>
    <property type="evidence" value="ECO:0007669"/>
    <property type="project" value="InterPro"/>
</dbReference>
<feature type="binding site" evidence="3">
    <location>
        <begin position="121"/>
        <end position="124"/>
    </location>
    <ligand>
        <name>FAD</name>
        <dbReference type="ChEBI" id="CHEBI:57692"/>
    </ligand>
</feature>
<feature type="signal peptide" evidence="5">
    <location>
        <begin position="1"/>
        <end position="22"/>
    </location>
</feature>
<dbReference type="PANTHER" id="PTHR11552">
    <property type="entry name" value="GLUCOSE-METHANOL-CHOLINE GMC OXIDOREDUCTASE"/>
    <property type="match status" value="1"/>
</dbReference>
<dbReference type="GO" id="GO:0044550">
    <property type="term" value="P:secondary metabolite biosynthetic process"/>
    <property type="evidence" value="ECO:0007669"/>
    <property type="project" value="TreeGrafter"/>
</dbReference>
<proteinExistence type="inferred from homology"/>
<evidence type="ECO:0000256" key="5">
    <source>
        <dbReference type="SAM" id="SignalP"/>
    </source>
</evidence>
<dbReference type="Pfam" id="PF05199">
    <property type="entry name" value="GMC_oxred_C"/>
    <property type="match status" value="1"/>
</dbReference>
<dbReference type="SUPFAM" id="SSF51905">
    <property type="entry name" value="FAD/NAD(P)-binding domain"/>
    <property type="match status" value="1"/>
</dbReference>
<evidence type="ECO:0000259" key="6">
    <source>
        <dbReference type="PROSITE" id="PS00623"/>
    </source>
</evidence>
<dbReference type="PIRSF" id="PIRSF000137">
    <property type="entry name" value="Alcohol_oxidase"/>
    <property type="match status" value="1"/>
</dbReference>
<dbReference type="PANTHER" id="PTHR11552:SF115">
    <property type="entry name" value="DEHYDROGENASE XPTC-RELATED"/>
    <property type="match status" value="1"/>
</dbReference>
<feature type="active site" description="Proton donor" evidence="2">
    <location>
        <position position="540"/>
    </location>
</feature>
<feature type="domain" description="Glucose-methanol-choline oxidoreductase N-terminal" evidence="6">
    <location>
        <begin position="111"/>
        <end position="134"/>
    </location>
</feature>
<evidence type="ECO:0000256" key="4">
    <source>
        <dbReference type="RuleBase" id="RU003968"/>
    </source>
</evidence>
<keyword evidence="3 4" id="KW-0274">FAD</keyword>
<keyword evidence="5" id="KW-0732">Signal</keyword>
<dbReference type="Gene3D" id="3.50.50.60">
    <property type="entry name" value="FAD/NAD(P)-binding domain"/>
    <property type="match status" value="1"/>
</dbReference>
<evidence type="ECO:0000313" key="8">
    <source>
        <dbReference type="EMBL" id="KAJ4368027.1"/>
    </source>
</evidence>
<comment type="cofactor">
    <cofactor evidence="3">
        <name>FAD</name>
        <dbReference type="ChEBI" id="CHEBI:57692"/>
    </cofactor>
</comment>
<reference evidence="8" key="1">
    <citation type="submission" date="2022-10" db="EMBL/GenBank/DDBJ databases">
        <title>Tapping the CABI collections for fungal endophytes: first genome assemblies for Collariella, Neodidymelliopsis, Ascochyta clinopodiicola, Didymella pomorum, Didymosphaeria variabile, Neocosmospora piperis and Neocucurbitaria cava.</title>
        <authorList>
            <person name="Hill R."/>
        </authorList>
    </citation>
    <scope>NUCLEOTIDE SEQUENCE</scope>
    <source>
        <strain evidence="8">IMI 356814</strain>
    </source>
</reference>
<dbReference type="InterPro" id="IPR000172">
    <property type="entry name" value="GMC_OxRdtase_N"/>
</dbReference>
<evidence type="ECO:0000256" key="2">
    <source>
        <dbReference type="PIRSR" id="PIRSR000137-1"/>
    </source>
</evidence>
<evidence type="ECO:0000256" key="3">
    <source>
        <dbReference type="PIRSR" id="PIRSR000137-2"/>
    </source>
</evidence>
<feature type="binding site" evidence="3">
    <location>
        <position position="253"/>
    </location>
    <ligand>
        <name>FAD</name>
        <dbReference type="ChEBI" id="CHEBI:57692"/>
    </ligand>
</feature>
<keyword evidence="4" id="KW-0285">Flavoprotein</keyword>
<dbReference type="GO" id="GO:0050660">
    <property type="term" value="F:flavin adenine dinucleotide binding"/>
    <property type="evidence" value="ECO:0007669"/>
    <property type="project" value="InterPro"/>
</dbReference>
<dbReference type="Gene3D" id="3.30.560.10">
    <property type="entry name" value="Glucose Oxidase, domain 3"/>
    <property type="match status" value="1"/>
</dbReference>
<dbReference type="AlphaFoldDB" id="A0A9W9CL22"/>
<evidence type="ECO:0000256" key="1">
    <source>
        <dbReference type="ARBA" id="ARBA00010790"/>
    </source>
</evidence>
<dbReference type="PROSITE" id="PS00623">
    <property type="entry name" value="GMC_OXRED_1"/>
    <property type="match status" value="1"/>
</dbReference>
<dbReference type="SUPFAM" id="SSF54373">
    <property type="entry name" value="FAD-linked reductases, C-terminal domain"/>
    <property type="match status" value="1"/>
</dbReference>
<evidence type="ECO:0000259" key="7">
    <source>
        <dbReference type="PROSITE" id="PS00624"/>
    </source>
</evidence>
<dbReference type="Pfam" id="PF00732">
    <property type="entry name" value="GMC_oxred_N"/>
    <property type="match status" value="1"/>
</dbReference>
<feature type="domain" description="Glucose-methanol-choline oxidoreductase N-terminal" evidence="7">
    <location>
        <begin position="287"/>
        <end position="301"/>
    </location>
</feature>